<dbReference type="GO" id="GO:0006886">
    <property type="term" value="P:intracellular protein transport"/>
    <property type="evidence" value="ECO:0007669"/>
    <property type="project" value="TreeGrafter"/>
</dbReference>
<evidence type="ECO:0000256" key="3">
    <source>
        <dbReference type="SAM" id="MobiDB-lite"/>
    </source>
</evidence>
<comment type="similarity">
    <text evidence="1">Belongs to the syntaxin family.</text>
</comment>
<dbReference type="InterPro" id="IPR045242">
    <property type="entry name" value="Syntaxin"/>
</dbReference>
<dbReference type="InParanoid" id="K3WGQ8"/>
<proteinExistence type="inferred from homology"/>
<evidence type="ECO:0000313" key="6">
    <source>
        <dbReference type="EnsemblProtists" id="PYU1_T004149"/>
    </source>
</evidence>
<feature type="transmembrane region" description="Helical" evidence="4">
    <location>
        <begin position="242"/>
        <end position="263"/>
    </location>
</feature>
<dbReference type="Pfam" id="PF05739">
    <property type="entry name" value="SNARE"/>
    <property type="match status" value="1"/>
</dbReference>
<feature type="region of interest" description="Disordered" evidence="3">
    <location>
        <begin position="1"/>
        <end position="30"/>
    </location>
</feature>
<dbReference type="STRING" id="431595.K3WGQ8"/>
<dbReference type="GO" id="GO:0000149">
    <property type="term" value="F:SNARE binding"/>
    <property type="evidence" value="ECO:0007669"/>
    <property type="project" value="TreeGrafter"/>
</dbReference>
<feature type="compositionally biased region" description="Basic and acidic residues" evidence="3">
    <location>
        <begin position="15"/>
        <end position="24"/>
    </location>
</feature>
<evidence type="ECO:0000259" key="5">
    <source>
        <dbReference type="PROSITE" id="PS50192"/>
    </source>
</evidence>
<protein>
    <recommendedName>
        <fullName evidence="5">t-SNARE coiled-coil homology domain-containing protein</fullName>
    </recommendedName>
</protein>
<evidence type="ECO:0000313" key="7">
    <source>
        <dbReference type="Proteomes" id="UP000019132"/>
    </source>
</evidence>
<feature type="coiled-coil region" evidence="2">
    <location>
        <begin position="199"/>
        <end position="233"/>
    </location>
</feature>
<dbReference type="GO" id="GO:0006906">
    <property type="term" value="P:vesicle fusion"/>
    <property type="evidence" value="ECO:0007669"/>
    <property type="project" value="TreeGrafter"/>
</dbReference>
<evidence type="ECO:0000256" key="4">
    <source>
        <dbReference type="SAM" id="Phobius"/>
    </source>
</evidence>
<keyword evidence="2" id="KW-0175">Coiled coil</keyword>
<dbReference type="eggNOG" id="KOG0811">
    <property type="taxonomic scope" value="Eukaryota"/>
</dbReference>
<keyword evidence="4" id="KW-1133">Transmembrane helix</keyword>
<dbReference type="Proteomes" id="UP000019132">
    <property type="component" value="Unassembled WGS sequence"/>
</dbReference>
<dbReference type="CDD" id="cd15840">
    <property type="entry name" value="SNARE_Qa"/>
    <property type="match status" value="1"/>
</dbReference>
<dbReference type="Gene3D" id="1.20.58.70">
    <property type="match status" value="1"/>
</dbReference>
<dbReference type="GO" id="GO:0048278">
    <property type="term" value="P:vesicle docking"/>
    <property type="evidence" value="ECO:0007669"/>
    <property type="project" value="TreeGrafter"/>
</dbReference>
<reference evidence="6" key="3">
    <citation type="submission" date="2015-02" db="UniProtKB">
        <authorList>
            <consortium name="EnsemblProtists"/>
        </authorList>
    </citation>
    <scope>IDENTIFICATION</scope>
    <source>
        <strain evidence="6">DAOM BR144</strain>
    </source>
</reference>
<dbReference type="EnsemblProtists" id="PYU1_T004149">
    <property type="protein sequence ID" value="PYU1_T004149"/>
    <property type="gene ID" value="PYU1_G004139"/>
</dbReference>
<keyword evidence="7" id="KW-1185">Reference proteome</keyword>
<dbReference type="GO" id="GO:0012505">
    <property type="term" value="C:endomembrane system"/>
    <property type="evidence" value="ECO:0007669"/>
    <property type="project" value="TreeGrafter"/>
</dbReference>
<dbReference type="HOGENOM" id="CLU_090831_0_0_1"/>
<evidence type="ECO:0000256" key="2">
    <source>
        <dbReference type="SAM" id="Coils"/>
    </source>
</evidence>
<dbReference type="PANTHER" id="PTHR19957:SF38">
    <property type="entry name" value="LD27581P"/>
    <property type="match status" value="1"/>
</dbReference>
<sequence>MGDRYQSAQSPRNRALSDEKHQKLVQETSKGISSFNQLTRSMAQKMSLFNTPQDSRANHQSLKELTEKGNKLVTKINRRLQELNKSCQGPQARTRKTQVGKLSNDFKTQMRAFEETCQRLVEMEKNSVEFIRRSSHSFNHNDQNSKVEFANYNEDQIYAQANIVAYDEDDLARREEDIIHINHQLREVNAAFKEIDGLIEDQGEVIVEIEENTENAKENVEKALEQVRQADQKASYCVCTKWKLLCYGGFTVVVLLLVMGIVASMS</sequence>
<dbReference type="InterPro" id="IPR006011">
    <property type="entry name" value="Syntaxin_N"/>
</dbReference>
<reference evidence="7" key="2">
    <citation type="submission" date="2010-04" db="EMBL/GenBank/DDBJ databases">
        <authorList>
            <person name="Buell R."/>
            <person name="Hamilton J."/>
            <person name="Hostetler J."/>
        </authorList>
    </citation>
    <scope>NUCLEOTIDE SEQUENCE [LARGE SCALE GENOMIC DNA]</scope>
    <source>
        <strain evidence="7">DAOM:BR144</strain>
    </source>
</reference>
<dbReference type="Pfam" id="PF14523">
    <property type="entry name" value="Syntaxin_2"/>
    <property type="match status" value="1"/>
</dbReference>
<dbReference type="PANTHER" id="PTHR19957">
    <property type="entry name" value="SYNTAXIN"/>
    <property type="match status" value="1"/>
</dbReference>
<feature type="domain" description="T-SNARE coiled-coil homology" evidence="5">
    <location>
        <begin position="168"/>
        <end position="230"/>
    </location>
</feature>
<dbReference type="GO" id="GO:0031201">
    <property type="term" value="C:SNARE complex"/>
    <property type="evidence" value="ECO:0007669"/>
    <property type="project" value="TreeGrafter"/>
</dbReference>
<feature type="compositionally biased region" description="Polar residues" evidence="3">
    <location>
        <begin position="1"/>
        <end position="12"/>
    </location>
</feature>
<accession>K3WGQ8</accession>
<reference evidence="7" key="1">
    <citation type="journal article" date="2010" name="Genome Biol.">
        <title>Genome sequence of the necrotrophic plant pathogen Pythium ultimum reveals original pathogenicity mechanisms and effector repertoire.</title>
        <authorList>
            <person name="Levesque C.A."/>
            <person name="Brouwer H."/>
            <person name="Cano L."/>
            <person name="Hamilton J.P."/>
            <person name="Holt C."/>
            <person name="Huitema E."/>
            <person name="Raffaele S."/>
            <person name="Robideau G.P."/>
            <person name="Thines M."/>
            <person name="Win J."/>
            <person name="Zerillo M.M."/>
            <person name="Beakes G.W."/>
            <person name="Boore J.L."/>
            <person name="Busam D."/>
            <person name="Dumas B."/>
            <person name="Ferriera S."/>
            <person name="Fuerstenberg S.I."/>
            <person name="Gachon C.M."/>
            <person name="Gaulin E."/>
            <person name="Govers F."/>
            <person name="Grenville-Briggs L."/>
            <person name="Horner N."/>
            <person name="Hostetler J."/>
            <person name="Jiang R.H."/>
            <person name="Johnson J."/>
            <person name="Krajaejun T."/>
            <person name="Lin H."/>
            <person name="Meijer H.J."/>
            <person name="Moore B."/>
            <person name="Morris P."/>
            <person name="Phuntmart V."/>
            <person name="Puiu D."/>
            <person name="Shetty J."/>
            <person name="Stajich J.E."/>
            <person name="Tripathy S."/>
            <person name="Wawra S."/>
            <person name="van West P."/>
            <person name="Whitty B.R."/>
            <person name="Coutinho P.M."/>
            <person name="Henrissat B."/>
            <person name="Martin F."/>
            <person name="Thomas P.D."/>
            <person name="Tyler B.M."/>
            <person name="De Vries R.P."/>
            <person name="Kamoun S."/>
            <person name="Yandell M."/>
            <person name="Tisserat N."/>
            <person name="Buell C.R."/>
        </authorList>
    </citation>
    <scope>NUCLEOTIDE SEQUENCE</scope>
    <source>
        <strain evidence="7">DAOM:BR144</strain>
    </source>
</reference>
<keyword evidence="4" id="KW-0812">Transmembrane</keyword>
<organism evidence="6 7">
    <name type="scientific">Globisporangium ultimum (strain ATCC 200006 / CBS 805.95 / DAOM BR144)</name>
    <name type="common">Pythium ultimum</name>
    <dbReference type="NCBI Taxonomy" id="431595"/>
    <lineage>
        <taxon>Eukaryota</taxon>
        <taxon>Sar</taxon>
        <taxon>Stramenopiles</taxon>
        <taxon>Oomycota</taxon>
        <taxon>Peronosporomycetes</taxon>
        <taxon>Pythiales</taxon>
        <taxon>Pythiaceae</taxon>
        <taxon>Globisporangium</taxon>
    </lineage>
</organism>
<dbReference type="VEuPathDB" id="FungiDB:PYU1_G004139"/>
<dbReference type="SUPFAM" id="SSF47661">
    <property type="entry name" value="t-snare proteins"/>
    <property type="match status" value="1"/>
</dbReference>
<dbReference type="SMART" id="SM00397">
    <property type="entry name" value="t_SNARE"/>
    <property type="match status" value="1"/>
</dbReference>
<name>K3WGQ8_GLOUD</name>
<dbReference type="SMART" id="SM00503">
    <property type="entry name" value="SynN"/>
    <property type="match status" value="1"/>
</dbReference>
<dbReference type="EMBL" id="GL376567">
    <property type="status" value="NOT_ANNOTATED_CDS"/>
    <property type="molecule type" value="Genomic_DNA"/>
</dbReference>
<dbReference type="AlphaFoldDB" id="K3WGQ8"/>
<dbReference type="PROSITE" id="PS50192">
    <property type="entry name" value="T_SNARE"/>
    <property type="match status" value="1"/>
</dbReference>
<dbReference type="InterPro" id="IPR000727">
    <property type="entry name" value="T_SNARE_dom"/>
</dbReference>
<dbReference type="OMA" id="LMTYTKQ"/>
<dbReference type="GO" id="GO:0005484">
    <property type="term" value="F:SNAP receptor activity"/>
    <property type="evidence" value="ECO:0007669"/>
    <property type="project" value="TreeGrafter"/>
</dbReference>
<dbReference type="InterPro" id="IPR010989">
    <property type="entry name" value="SNARE"/>
</dbReference>
<evidence type="ECO:0000256" key="1">
    <source>
        <dbReference type="ARBA" id="ARBA00009063"/>
    </source>
</evidence>
<dbReference type="Gene3D" id="1.20.5.110">
    <property type="match status" value="1"/>
</dbReference>
<keyword evidence="4" id="KW-0472">Membrane</keyword>